<evidence type="ECO:0000313" key="1">
    <source>
        <dbReference type="EMBL" id="CAH2210175.1"/>
    </source>
</evidence>
<evidence type="ECO:0000313" key="2">
    <source>
        <dbReference type="Proteomes" id="UP000838756"/>
    </source>
</evidence>
<dbReference type="AlphaFoldDB" id="A0A8S4QN34"/>
<sequence>SKLKTLRSQLKERITAELLKLVDNLKVLQRLFNQNFVETGADSCDHYERRGDMPKRIKHIAPID</sequence>
<reference evidence="1" key="1">
    <citation type="submission" date="2022-03" db="EMBL/GenBank/DDBJ databases">
        <authorList>
            <person name="Lindestad O."/>
        </authorList>
    </citation>
    <scope>NUCLEOTIDE SEQUENCE</scope>
</reference>
<feature type="non-terminal residue" evidence="1">
    <location>
        <position position="1"/>
    </location>
</feature>
<comment type="caution">
    <text evidence="1">The sequence shown here is derived from an EMBL/GenBank/DDBJ whole genome shotgun (WGS) entry which is preliminary data.</text>
</comment>
<name>A0A8S4QN34_9NEOP</name>
<gene>
    <name evidence="1" type="primary">jg23988</name>
    <name evidence="1" type="ORF">PAEG_LOCUS2087</name>
</gene>
<protein>
    <submittedName>
        <fullName evidence="1">Jg23988 protein</fullName>
    </submittedName>
</protein>
<dbReference type="EMBL" id="CAKXAJ010006819">
    <property type="protein sequence ID" value="CAH2210175.1"/>
    <property type="molecule type" value="Genomic_DNA"/>
</dbReference>
<accession>A0A8S4QN34</accession>
<dbReference type="Proteomes" id="UP000838756">
    <property type="component" value="Unassembled WGS sequence"/>
</dbReference>
<organism evidence="1 2">
    <name type="scientific">Pararge aegeria aegeria</name>
    <dbReference type="NCBI Taxonomy" id="348720"/>
    <lineage>
        <taxon>Eukaryota</taxon>
        <taxon>Metazoa</taxon>
        <taxon>Ecdysozoa</taxon>
        <taxon>Arthropoda</taxon>
        <taxon>Hexapoda</taxon>
        <taxon>Insecta</taxon>
        <taxon>Pterygota</taxon>
        <taxon>Neoptera</taxon>
        <taxon>Endopterygota</taxon>
        <taxon>Lepidoptera</taxon>
        <taxon>Glossata</taxon>
        <taxon>Ditrysia</taxon>
        <taxon>Papilionoidea</taxon>
        <taxon>Nymphalidae</taxon>
        <taxon>Satyrinae</taxon>
        <taxon>Satyrini</taxon>
        <taxon>Parargina</taxon>
        <taxon>Pararge</taxon>
    </lineage>
</organism>
<keyword evidence="2" id="KW-1185">Reference proteome</keyword>
<proteinExistence type="predicted"/>